<reference evidence="2" key="1">
    <citation type="journal article" date="2020" name="Stud. Mycol.">
        <title>101 Dothideomycetes genomes: a test case for predicting lifestyles and emergence of pathogens.</title>
        <authorList>
            <person name="Haridas S."/>
            <person name="Albert R."/>
            <person name="Binder M."/>
            <person name="Bloem J."/>
            <person name="Labutti K."/>
            <person name="Salamov A."/>
            <person name="Andreopoulos B."/>
            <person name="Baker S."/>
            <person name="Barry K."/>
            <person name="Bills G."/>
            <person name="Bluhm B."/>
            <person name="Cannon C."/>
            <person name="Castanera R."/>
            <person name="Culley D."/>
            <person name="Daum C."/>
            <person name="Ezra D."/>
            <person name="Gonzalez J."/>
            <person name="Henrissat B."/>
            <person name="Kuo A."/>
            <person name="Liang C."/>
            <person name="Lipzen A."/>
            <person name="Lutzoni F."/>
            <person name="Magnuson J."/>
            <person name="Mondo S."/>
            <person name="Nolan M."/>
            <person name="Ohm R."/>
            <person name="Pangilinan J."/>
            <person name="Park H.-J."/>
            <person name="Ramirez L."/>
            <person name="Alfaro M."/>
            <person name="Sun H."/>
            <person name="Tritt A."/>
            <person name="Yoshinaga Y."/>
            <person name="Zwiers L.-H."/>
            <person name="Turgeon B."/>
            <person name="Goodwin S."/>
            <person name="Spatafora J."/>
            <person name="Crous P."/>
            <person name="Grigoriev I."/>
        </authorList>
    </citation>
    <scope>NUCLEOTIDE SEQUENCE</scope>
    <source>
        <strain evidence="2">CBS 175.79</strain>
    </source>
</reference>
<dbReference type="AlphaFoldDB" id="A0A6A5XNE6"/>
<evidence type="ECO:0000313" key="3">
    <source>
        <dbReference type="Proteomes" id="UP000799778"/>
    </source>
</evidence>
<dbReference type="PANTHER" id="PTHR18866">
    <property type="entry name" value="CARBOXYLASE:PYRUVATE/ACETYL-COA/PROPIONYL-COA CARBOXYLASE"/>
    <property type="match status" value="1"/>
</dbReference>
<dbReference type="Proteomes" id="UP000799778">
    <property type="component" value="Unassembled WGS sequence"/>
</dbReference>
<dbReference type="InterPro" id="IPR050856">
    <property type="entry name" value="Biotin_carboxylase_complex"/>
</dbReference>
<gene>
    <name evidence="2" type="ORF">BU24DRAFT_463218</name>
</gene>
<dbReference type="Gene3D" id="3.30.470.20">
    <property type="entry name" value="ATP-grasp fold, B domain"/>
    <property type="match status" value="1"/>
</dbReference>
<keyword evidence="3" id="KW-1185">Reference proteome</keyword>
<evidence type="ECO:0000256" key="1">
    <source>
        <dbReference type="ARBA" id="ARBA00023267"/>
    </source>
</evidence>
<dbReference type="EMBL" id="ML978070">
    <property type="protein sequence ID" value="KAF2014426.1"/>
    <property type="molecule type" value="Genomic_DNA"/>
</dbReference>
<protein>
    <submittedName>
        <fullName evidence="2">Uncharacterized protein</fullName>
    </submittedName>
</protein>
<proteinExistence type="predicted"/>
<dbReference type="RefSeq" id="XP_033382765.1">
    <property type="nucleotide sequence ID" value="XM_033532097.1"/>
</dbReference>
<sequence length="173" mass="19116">MDIRDPQANVTSQRTPLALVAPLLEDNGWSMIELGLTVNRGGLACRVATCRRLNITAITIYVEESNHTDCFTDTGGSNSPRLRLSQRSQRLPLAVCEHGLIFVGPSSEAMPTFGDKRASKPYLREHLPDLPLIPGFYGSCQQRSLFMLKTSSDKNGTGIRIVREESQLQAELD</sequence>
<keyword evidence="1" id="KW-0092">Biotin</keyword>
<dbReference type="GeneID" id="54289494"/>
<accession>A0A6A5XNE6</accession>
<dbReference type="PANTHER" id="PTHR18866:SF127">
    <property type="match status" value="1"/>
</dbReference>
<name>A0A6A5XNE6_9PLEO</name>
<organism evidence="2 3">
    <name type="scientific">Aaosphaeria arxii CBS 175.79</name>
    <dbReference type="NCBI Taxonomy" id="1450172"/>
    <lineage>
        <taxon>Eukaryota</taxon>
        <taxon>Fungi</taxon>
        <taxon>Dikarya</taxon>
        <taxon>Ascomycota</taxon>
        <taxon>Pezizomycotina</taxon>
        <taxon>Dothideomycetes</taxon>
        <taxon>Pleosporomycetidae</taxon>
        <taxon>Pleosporales</taxon>
        <taxon>Pleosporales incertae sedis</taxon>
        <taxon>Aaosphaeria</taxon>
    </lineage>
</organism>
<evidence type="ECO:0000313" key="2">
    <source>
        <dbReference type="EMBL" id="KAF2014426.1"/>
    </source>
</evidence>